<evidence type="ECO:0000256" key="5">
    <source>
        <dbReference type="ARBA" id="ARBA00022705"/>
    </source>
</evidence>
<evidence type="ECO:0000256" key="3">
    <source>
        <dbReference type="ARBA" id="ARBA00022679"/>
    </source>
</evidence>
<dbReference type="Gene3D" id="3.90.580.10">
    <property type="entry name" value="Zinc finger, CHC2-type domain"/>
    <property type="match status" value="1"/>
</dbReference>
<dbReference type="EMBL" id="JAVBVO010000003">
    <property type="protein sequence ID" value="MDZ5757973.1"/>
    <property type="molecule type" value="Genomic_DNA"/>
</dbReference>
<dbReference type="Gene3D" id="3.40.1360.10">
    <property type="match status" value="1"/>
</dbReference>
<dbReference type="SUPFAM" id="SSF56731">
    <property type="entry name" value="DNA primase core"/>
    <property type="match status" value="1"/>
</dbReference>
<comment type="function">
    <text evidence="12 13">RNA polymerase that catalyzes the synthesis of short RNA molecules used as primers for DNA polymerase during DNA replication.</text>
</comment>
<comment type="domain">
    <text evidence="12">Contains an N-terminal zinc-binding domain, a central core domain that contains the primase activity, and a C-terminal DnaB-binding domain.</text>
</comment>
<dbReference type="Pfam" id="PF01807">
    <property type="entry name" value="Zn_ribbon_DnaG"/>
    <property type="match status" value="1"/>
</dbReference>
<dbReference type="SUPFAM" id="SSF57783">
    <property type="entry name" value="Zinc beta-ribbon"/>
    <property type="match status" value="1"/>
</dbReference>
<evidence type="ECO:0000256" key="12">
    <source>
        <dbReference type="HAMAP-Rule" id="MF_00974"/>
    </source>
</evidence>
<dbReference type="InterPro" id="IPR006295">
    <property type="entry name" value="DNA_primase_DnaG"/>
</dbReference>
<evidence type="ECO:0000256" key="6">
    <source>
        <dbReference type="ARBA" id="ARBA00022723"/>
    </source>
</evidence>
<feature type="zinc finger region" description="CHC2-type" evidence="12 14">
    <location>
        <begin position="40"/>
        <end position="64"/>
    </location>
</feature>
<accession>A0AAW9JQV8</accession>
<keyword evidence="3 12" id="KW-0808">Transferase</keyword>
<reference evidence="16" key="1">
    <citation type="submission" date="2023-08" db="EMBL/GenBank/DDBJ databases">
        <title>Genomic characterization of piscicolin 126 produced by Carnobacterium maltaromaticum CM22 strain isolated from salmon (Salmo salar).</title>
        <authorList>
            <person name="Gonzalez-Gragera E."/>
            <person name="Garcia-Lopez J.D."/>
            <person name="Teso-Perez C."/>
            <person name="Gimenez-Hernandez I."/>
            <person name="Peralta-Sanchez J.M."/>
            <person name="Valdivia E."/>
            <person name="Montalban-Lopez M."/>
            <person name="Martin-Platero A.M."/>
            <person name="Banos A."/>
            <person name="Martinez-Bueno M."/>
        </authorList>
    </citation>
    <scope>NUCLEOTIDE SEQUENCE</scope>
    <source>
        <strain evidence="16">CM22</strain>
    </source>
</reference>
<dbReference type="InterPro" id="IPR034151">
    <property type="entry name" value="TOPRIM_DnaG_bac"/>
</dbReference>
<dbReference type="InterPro" id="IPR019475">
    <property type="entry name" value="DNA_primase_DnaB-bd"/>
</dbReference>
<evidence type="ECO:0000256" key="11">
    <source>
        <dbReference type="ARBA" id="ARBA00023163"/>
    </source>
</evidence>
<name>A0AAW9JQV8_CARML</name>
<dbReference type="SMART" id="SM00400">
    <property type="entry name" value="ZnF_CHCC"/>
    <property type="match status" value="1"/>
</dbReference>
<keyword evidence="5 12" id="KW-0235">DNA replication</keyword>
<comment type="cofactor">
    <cofactor evidence="12 13 14">
        <name>Zn(2+)</name>
        <dbReference type="ChEBI" id="CHEBI:29105"/>
    </cofactor>
    <text evidence="12 13 14">Binds 1 zinc ion per monomer.</text>
</comment>
<keyword evidence="7 12" id="KW-0863">Zinc-finger</keyword>
<dbReference type="Pfam" id="PF13155">
    <property type="entry name" value="Toprim_2"/>
    <property type="match status" value="1"/>
</dbReference>
<dbReference type="GO" id="GO:0003677">
    <property type="term" value="F:DNA binding"/>
    <property type="evidence" value="ECO:0007669"/>
    <property type="project" value="UniProtKB-KW"/>
</dbReference>
<keyword evidence="9" id="KW-0460">Magnesium</keyword>
<gene>
    <name evidence="12 16" type="primary">dnaG</name>
    <name evidence="16" type="ORF">RAK27_04805</name>
</gene>
<protein>
    <recommendedName>
        <fullName evidence="12 13">DNA primase</fullName>
        <ecNumber evidence="12">2.7.7.101</ecNumber>
    </recommendedName>
</protein>
<dbReference type="SMART" id="SM00493">
    <property type="entry name" value="TOPRIM"/>
    <property type="match status" value="1"/>
</dbReference>
<dbReference type="PANTHER" id="PTHR30313">
    <property type="entry name" value="DNA PRIMASE"/>
    <property type="match status" value="1"/>
</dbReference>
<evidence type="ECO:0000256" key="13">
    <source>
        <dbReference type="PIRNR" id="PIRNR002811"/>
    </source>
</evidence>
<dbReference type="InterPro" id="IPR037068">
    <property type="entry name" value="DNA_primase_core_N_sf"/>
</dbReference>
<feature type="domain" description="Toprim" evidence="15">
    <location>
        <begin position="268"/>
        <end position="350"/>
    </location>
</feature>
<dbReference type="GO" id="GO:0000428">
    <property type="term" value="C:DNA-directed RNA polymerase complex"/>
    <property type="evidence" value="ECO:0007669"/>
    <property type="project" value="UniProtKB-KW"/>
</dbReference>
<dbReference type="GO" id="GO:0006269">
    <property type="term" value="P:DNA replication, synthesis of primer"/>
    <property type="evidence" value="ECO:0007669"/>
    <property type="project" value="UniProtKB-UniRule"/>
</dbReference>
<dbReference type="InterPro" id="IPR002694">
    <property type="entry name" value="Znf_CHC2"/>
</dbReference>
<evidence type="ECO:0000256" key="4">
    <source>
        <dbReference type="ARBA" id="ARBA00022695"/>
    </source>
</evidence>
<dbReference type="AlphaFoldDB" id="A0AAW9JQV8"/>
<evidence type="ECO:0000256" key="7">
    <source>
        <dbReference type="ARBA" id="ARBA00022771"/>
    </source>
</evidence>
<comment type="caution">
    <text evidence="16">The sequence shown here is derived from an EMBL/GenBank/DDBJ whole genome shotgun (WGS) entry which is preliminary data.</text>
</comment>
<comment type="catalytic activity">
    <reaction evidence="12">
        <text>ssDNA + n NTP = ssDNA/pppN(pN)n-1 hybrid + (n-1) diphosphate.</text>
        <dbReference type="EC" id="2.7.7.101"/>
    </reaction>
</comment>
<dbReference type="FunFam" id="3.90.580.10:FF:000001">
    <property type="entry name" value="DNA primase"/>
    <property type="match status" value="1"/>
</dbReference>
<dbReference type="Pfam" id="PF08275">
    <property type="entry name" value="DNAG_N"/>
    <property type="match status" value="1"/>
</dbReference>
<sequence length="628" mass="72889">MAMMIPEETVNRIRQETNIVDVVSQYVQLKKSGKNLFGFCPFHEERTPSFSVAEDKQIFHCFSCGKGGNVFTFLMEVDGLSFPEAVFKTAEMSQIKLDDTLLNNRSHQNQESDSKRDKLIQAHEETADLFQHVLLNTKVGEEAYHYLLNRGLTKELIETFKIGFAPRERTMLHQYLLGKEYTDEVLNETGLFVERDNGELIDRFYNRIMFPIRNQQGKTIAFSGRIFQQETEDKAGPKYLNSPETYLFNKRNVLFNFDMARGAIRREKEVVLFEGFMDVIAAWNAGVKNGVASMGTSLTNEQIHMLDRVTDRVLIAYDGDNAGIEATKRGVDLLTTETAFDVEVVSFTEGLDPDDFIKKYGASAFVELLAHGRDTLFAFKMRYHRKGLNLQNENERLSYLDLILTDMLTITSAVEREMYLKQLSSEFDISLDSLNEQYQQLFKEKRAQRKEVKNQFNFGPEPEIEPYFPEEEMVVQVDTQKRKLDLIEQTERYLLNRLFHFEEAWIQVQSQVEDYHFIHDDYQTLYLLFESFKDTVGEYGSIDAFIDFVKEPPLKNLLVEIEMLSLSEEMTAKEIDDYLDVIVRKSSLSEQLKHKQAAMKEAQRIGDQAVLQQLMLEIVDLSRQLKNK</sequence>
<keyword evidence="11 12" id="KW-0804">Transcription</keyword>
<dbReference type="PANTHER" id="PTHR30313:SF2">
    <property type="entry name" value="DNA PRIMASE"/>
    <property type="match status" value="1"/>
</dbReference>
<dbReference type="HAMAP" id="MF_00974">
    <property type="entry name" value="DNA_primase_DnaG"/>
    <property type="match status" value="1"/>
</dbReference>
<dbReference type="EC" id="2.7.7.101" evidence="12"/>
<dbReference type="GO" id="GO:0005737">
    <property type="term" value="C:cytoplasm"/>
    <property type="evidence" value="ECO:0007669"/>
    <property type="project" value="TreeGrafter"/>
</dbReference>
<dbReference type="RefSeq" id="WP_201730534.1">
    <property type="nucleotide sequence ID" value="NZ_CAJGUR010000011.1"/>
</dbReference>
<dbReference type="InterPro" id="IPR030846">
    <property type="entry name" value="DnaG_bac"/>
</dbReference>
<dbReference type="InterPro" id="IPR016136">
    <property type="entry name" value="DNA_helicase_N/primase_C"/>
</dbReference>
<keyword evidence="1 12" id="KW-0240">DNA-directed RNA polymerase</keyword>
<dbReference type="InterPro" id="IPR006171">
    <property type="entry name" value="TOPRIM_dom"/>
</dbReference>
<keyword evidence="8 12" id="KW-0862">Zinc</keyword>
<keyword evidence="6 12" id="KW-0479">Metal-binding</keyword>
<dbReference type="Gene3D" id="3.90.980.10">
    <property type="entry name" value="DNA primase, catalytic core, N-terminal domain"/>
    <property type="match status" value="1"/>
</dbReference>
<dbReference type="InterPro" id="IPR036977">
    <property type="entry name" value="DNA_primase_Znf_CHC2"/>
</dbReference>
<dbReference type="CDD" id="cd03364">
    <property type="entry name" value="TOPRIM_DnaG_primases"/>
    <property type="match status" value="1"/>
</dbReference>
<dbReference type="InterPro" id="IPR013264">
    <property type="entry name" value="DNAG_N"/>
</dbReference>
<dbReference type="PIRSF" id="PIRSF002811">
    <property type="entry name" value="DnaG"/>
    <property type="match status" value="1"/>
</dbReference>
<organism evidence="16 17">
    <name type="scientific">Carnobacterium maltaromaticum</name>
    <name type="common">Carnobacterium piscicola</name>
    <dbReference type="NCBI Taxonomy" id="2751"/>
    <lineage>
        <taxon>Bacteria</taxon>
        <taxon>Bacillati</taxon>
        <taxon>Bacillota</taxon>
        <taxon>Bacilli</taxon>
        <taxon>Lactobacillales</taxon>
        <taxon>Carnobacteriaceae</taxon>
        <taxon>Carnobacterium</taxon>
    </lineage>
</organism>
<proteinExistence type="inferred from homology"/>
<evidence type="ECO:0000256" key="14">
    <source>
        <dbReference type="PIRSR" id="PIRSR002811-1"/>
    </source>
</evidence>
<dbReference type="Gene3D" id="1.10.860.10">
    <property type="entry name" value="DNAb Helicase, Chain A"/>
    <property type="match status" value="1"/>
</dbReference>
<keyword evidence="4 12" id="KW-0548">Nucleotidyltransferase</keyword>
<dbReference type="NCBIfam" id="TIGR01391">
    <property type="entry name" value="dnaG"/>
    <property type="match status" value="1"/>
</dbReference>
<evidence type="ECO:0000256" key="2">
    <source>
        <dbReference type="ARBA" id="ARBA00022515"/>
    </source>
</evidence>
<dbReference type="GO" id="GO:1990077">
    <property type="term" value="C:primosome complex"/>
    <property type="evidence" value="ECO:0007669"/>
    <property type="project" value="UniProtKB-KW"/>
</dbReference>
<dbReference type="GO" id="GO:0008270">
    <property type="term" value="F:zinc ion binding"/>
    <property type="evidence" value="ECO:0007669"/>
    <property type="project" value="UniProtKB-UniRule"/>
</dbReference>
<evidence type="ECO:0000313" key="17">
    <source>
        <dbReference type="Proteomes" id="UP001290462"/>
    </source>
</evidence>
<comment type="similarity">
    <text evidence="12 13">Belongs to the DnaG primase family.</text>
</comment>
<dbReference type="Pfam" id="PF10410">
    <property type="entry name" value="DnaB_bind"/>
    <property type="match status" value="1"/>
</dbReference>
<evidence type="ECO:0000259" key="15">
    <source>
        <dbReference type="PROSITE" id="PS50880"/>
    </source>
</evidence>
<dbReference type="FunFam" id="3.90.980.10:FF:000001">
    <property type="entry name" value="DNA primase"/>
    <property type="match status" value="1"/>
</dbReference>
<evidence type="ECO:0000256" key="8">
    <source>
        <dbReference type="ARBA" id="ARBA00022833"/>
    </source>
</evidence>
<dbReference type="Proteomes" id="UP001290462">
    <property type="component" value="Unassembled WGS sequence"/>
</dbReference>
<evidence type="ECO:0000256" key="10">
    <source>
        <dbReference type="ARBA" id="ARBA00023125"/>
    </source>
</evidence>
<dbReference type="PROSITE" id="PS50880">
    <property type="entry name" value="TOPRIM"/>
    <property type="match status" value="1"/>
</dbReference>
<keyword evidence="10 12" id="KW-0238">DNA-binding</keyword>
<dbReference type="InterPro" id="IPR050219">
    <property type="entry name" value="DnaG_primase"/>
</dbReference>
<comment type="subunit">
    <text evidence="12">Monomer. Interacts with DnaB.</text>
</comment>
<dbReference type="GO" id="GO:0003899">
    <property type="term" value="F:DNA-directed RNA polymerase activity"/>
    <property type="evidence" value="ECO:0007669"/>
    <property type="project" value="UniProtKB-UniRule"/>
</dbReference>
<keyword evidence="2 12" id="KW-0639">Primosome</keyword>
<evidence type="ECO:0000313" key="16">
    <source>
        <dbReference type="EMBL" id="MDZ5757973.1"/>
    </source>
</evidence>
<evidence type="ECO:0000256" key="9">
    <source>
        <dbReference type="ARBA" id="ARBA00022842"/>
    </source>
</evidence>
<evidence type="ECO:0000256" key="1">
    <source>
        <dbReference type="ARBA" id="ARBA00022478"/>
    </source>
</evidence>